<dbReference type="EMBL" id="SZWE01000001">
    <property type="protein sequence ID" value="MRU15412.1"/>
    <property type="molecule type" value="Genomic_DNA"/>
</dbReference>
<evidence type="ECO:0000313" key="2">
    <source>
        <dbReference type="EMBL" id="MRU15412.1"/>
    </source>
</evidence>
<keyword evidence="3" id="KW-1185">Reference proteome</keyword>
<feature type="chain" id="PRO_5032653525" evidence="1">
    <location>
        <begin position="23"/>
        <end position="204"/>
    </location>
</feature>
<comment type="caution">
    <text evidence="2">The sequence shown here is derived from an EMBL/GenBank/DDBJ whole genome shotgun (WGS) entry which is preliminary data.</text>
</comment>
<dbReference type="AlphaFoldDB" id="A0A844CL88"/>
<reference evidence="2 3" key="1">
    <citation type="submission" date="2019-05" db="EMBL/GenBank/DDBJ databases">
        <title>Roseovarius bejariae sp. nov., a moderately halophylic bacterium isolated from a saline soil in Rambla Salada (Murcia).</title>
        <authorList>
            <person name="Castro D.J."/>
            <person name="Gomez-Altuve A."/>
            <person name="Reina J.C."/>
            <person name="Rodriguez M."/>
            <person name="Sampedro I."/>
            <person name="Llamas I."/>
            <person name="Martinez-Checa F."/>
        </authorList>
    </citation>
    <scope>NUCLEOTIDE SEQUENCE [LARGE SCALE GENOMIC DNA]</scope>
    <source>
        <strain evidence="2 3">A21</strain>
    </source>
</reference>
<feature type="signal peptide" evidence="1">
    <location>
        <begin position="1"/>
        <end position="22"/>
    </location>
</feature>
<dbReference type="PROSITE" id="PS51009">
    <property type="entry name" value="CYTCII"/>
    <property type="match status" value="1"/>
</dbReference>
<protein>
    <submittedName>
        <fullName evidence="2">Cytochrome c</fullName>
    </submittedName>
</protein>
<evidence type="ECO:0000256" key="1">
    <source>
        <dbReference type="SAM" id="SignalP"/>
    </source>
</evidence>
<dbReference type="GO" id="GO:0022900">
    <property type="term" value="P:electron transport chain"/>
    <property type="evidence" value="ECO:0007669"/>
    <property type="project" value="InterPro"/>
</dbReference>
<dbReference type="Pfam" id="PF01322">
    <property type="entry name" value="Cytochrom_C_2"/>
    <property type="match status" value="1"/>
</dbReference>
<accession>A0A844CL88</accession>
<name>A0A844CL88_9RHOB</name>
<dbReference type="Gene3D" id="1.20.120.10">
    <property type="entry name" value="Cytochrome c/b562"/>
    <property type="match status" value="1"/>
</dbReference>
<dbReference type="GO" id="GO:0009055">
    <property type="term" value="F:electron transfer activity"/>
    <property type="evidence" value="ECO:0007669"/>
    <property type="project" value="InterPro"/>
</dbReference>
<dbReference type="GO" id="GO:0020037">
    <property type="term" value="F:heme binding"/>
    <property type="evidence" value="ECO:0007669"/>
    <property type="project" value="InterPro"/>
</dbReference>
<keyword evidence="1" id="KW-0732">Signal</keyword>
<organism evidence="2 3">
    <name type="scientific">Roseovarius bejariae</name>
    <dbReference type="NCBI Taxonomy" id="2576383"/>
    <lineage>
        <taxon>Bacteria</taxon>
        <taxon>Pseudomonadati</taxon>
        <taxon>Pseudomonadota</taxon>
        <taxon>Alphaproteobacteria</taxon>
        <taxon>Rhodobacterales</taxon>
        <taxon>Roseobacteraceae</taxon>
        <taxon>Roseovarius</taxon>
    </lineage>
</organism>
<dbReference type="InterPro" id="IPR002321">
    <property type="entry name" value="Cyt_c_II"/>
</dbReference>
<gene>
    <name evidence="2" type="ORF">FDP25_08225</name>
</gene>
<sequence>MTIRNLMLGGAITATLAVSAWAHSGASGVVKERMEMMESMGDAVKAIKPMMTGEATYDADAVRKAARTIAAQAGDDLTSLFPQGTDGAPSEALPTVWTERERFEDLADALEQAALGLERAADNGLHAGQSGMMGGQSGMMGDQSGMMGGMMGEQSPMMDGQTGMMGIGNMMSAEHIGQMPADGAFVMMTQVCSACHDRYREEDH</sequence>
<evidence type="ECO:0000313" key="3">
    <source>
        <dbReference type="Proteomes" id="UP000564704"/>
    </source>
</evidence>
<dbReference type="InterPro" id="IPR010980">
    <property type="entry name" value="Cyt_c/b562"/>
</dbReference>
<dbReference type="Proteomes" id="UP000564704">
    <property type="component" value="Unassembled WGS sequence"/>
</dbReference>
<dbReference type="OrthoDB" id="8115790at2"/>
<dbReference type="SUPFAM" id="SSF47175">
    <property type="entry name" value="Cytochromes"/>
    <property type="match status" value="1"/>
</dbReference>
<dbReference type="GO" id="GO:0005506">
    <property type="term" value="F:iron ion binding"/>
    <property type="evidence" value="ECO:0007669"/>
    <property type="project" value="InterPro"/>
</dbReference>
<proteinExistence type="predicted"/>
<dbReference type="RefSeq" id="WP_154150658.1">
    <property type="nucleotide sequence ID" value="NZ_SZWE01000001.1"/>
</dbReference>